<dbReference type="AlphaFoldDB" id="A0A8H6XT06"/>
<dbReference type="OrthoDB" id="3266428at2759"/>
<protein>
    <recommendedName>
        <fullName evidence="5">DNA breaking-rejoining enzyme</fullName>
    </recommendedName>
</protein>
<organism evidence="3 4">
    <name type="scientific">Mycena venus</name>
    <dbReference type="NCBI Taxonomy" id="2733690"/>
    <lineage>
        <taxon>Eukaryota</taxon>
        <taxon>Fungi</taxon>
        <taxon>Dikarya</taxon>
        <taxon>Basidiomycota</taxon>
        <taxon>Agaricomycotina</taxon>
        <taxon>Agaricomycetes</taxon>
        <taxon>Agaricomycetidae</taxon>
        <taxon>Agaricales</taxon>
        <taxon>Marasmiineae</taxon>
        <taxon>Mycenaceae</taxon>
        <taxon>Mycena</taxon>
    </lineage>
</organism>
<dbReference type="SUPFAM" id="SSF47823">
    <property type="entry name" value="lambda integrase-like, N-terminal domain"/>
    <property type="match status" value="1"/>
</dbReference>
<evidence type="ECO:0000256" key="2">
    <source>
        <dbReference type="ARBA" id="ARBA00023172"/>
    </source>
</evidence>
<sequence length="753" mass="83421">MRTPECGWSQPRSVLRGPRAAAAPLLVRALYWHLPTNIASQRDSGSRYHNATNDLAAPILRASRASRVRPTPAPLLRTPRLVLYACTPHPAWLALPSLLPPMLPPLLLPLLPPSVALFETPSLLTFARFRLARPLSQPPPRKDLLIPRSPPRSTFRALFPNTVHILGLGSHERTNETATDTRALCPFFLGCHCRFTRYHSACALCPAVPAKVSSNAIFVVSSTLPPDPVLTSAHTLAGTHAFIPPPPPYGYHQPAATRSHIDRVPDREPLGSSPTCTAAPYGVSPLEPYSVNSPRTSVLYHRGRLHRCLRRSHYLVSAVSVPSLHRPSLPDPLPLDLHVLSLLPATSDLSGLMDVRLAAALSLPSTKPRKPMPGNEISPSPFRPHVAANQRILLWTTPHSLIAQKQRDLEVSRRLQTKMLEDVLAATVDDTRQAYGAGLLRFNPFCNTEGIPEGRCMPASEILLGAFISNYSGTLSGKAIRNWINGLRLWHIYNHTEWHGKEGWIPAILKGADKKGVSFKRPPRGPITLDHLRALRACLDLSRPRDAAIWAAALAAFWGCRRLGELLIKSLSKFRLDHDVARSTRMSRSKGVVQLSVFIFPGLKLREYWAGEAILTSTDDEFCPVWAIDNHLAINHSPVHDTPLFSFRDDSGNWTPLVKQSFLDFSSSIYKSQGLENVFGHSYRIGGSLQLLLDGVAPEIVMKVGGWTSLCFLIYWRRLEKVIPLHISKAWDAKIRAFASSQGIQHDILDINI</sequence>
<dbReference type="Gene3D" id="1.10.150.130">
    <property type="match status" value="1"/>
</dbReference>
<name>A0A8H6XT06_9AGAR</name>
<dbReference type="InterPro" id="IPR010998">
    <property type="entry name" value="Integrase_recombinase_N"/>
</dbReference>
<dbReference type="Gene3D" id="1.10.443.10">
    <property type="entry name" value="Intergrase catalytic core"/>
    <property type="match status" value="1"/>
</dbReference>
<dbReference type="GO" id="GO:0003677">
    <property type="term" value="F:DNA binding"/>
    <property type="evidence" value="ECO:0007669"/>
    <property type="project" value="UniProtKB-KW"/>
</dbReference>
<dbReference type="SUPFAM" id="SSF56349">
    <property type="entry name" value="DNA breaking-rejoining enzymes"/>
    <property type="match status" value="1"/>
</dbReference>
<keyword evidence="1" id="KW-0238">DNA-binding</keyword>
<keyword evidence="4" id="KW-1185">Reference proteome</keyword>
<comment type="caution">
    <text evidence="3">The sequence shown here is derived from an EMBL/GenBank/DDBJ whole genome shotgun (WGS) entry which is preliminary data.</text>
</comment>
<dbReference type="InterPro" id="IPR013762">
    <property type="entry name" value="Integrase-like_cat_sf"/>
</dbReference>
<reference evidence="3" key="1">
    <citation type="submission" date="2020-05" db="EMBL/GenBank/DDBJ databases">
        <title>Mycena genomes resolve the evolution of fungal bioluminescence.</title>
        <authorList>
            <person name="Tsai I.J."/>
        </authorList>
    </citation>
    <scope>NUCLEOTIDE SEQUENCE</scope>
    <source>
        <strain evidence="3">CCC161011</strain>
    </source>
</reference>
<dbReference type="GO" id="GO:0006310">
    <property type="term" value="P:DNA recombination"/>
    <property type="evidence" value="ECO:0007669"/>
    <property type="project" value="UniProtKB-KW"/>
</dbReference>
<evidence type="ECO:0008006" key="5">
    <source>
        <dbReference type="Google" id="ProtNLM"/>
    </source>
</evidence>
<proteinExistence type="predicted"/>
<dbReference type="PANTHER" id="PTHR34605:SF3">
    <property type="entry name" value="P CELL-TYPE AGGLUTINATION PROTEIN MAP4-LIKE-RELATED"/>
    <property type="match status" value="1"/>
</dbReference>
<accession>A0A8H6XT06</accession>
<dbReference type="Proteomes" id="UP000620124">
    <property type="component" value="Unassembled WGS sequence"/>
</dbReference>
<evidence type="ECO:0000313" key="3">
    <source>
        <dbReference type="EMBL" id="KAF7345904.1"/>
    </source>
</evidence>
<evidence type="ECO:0000256" key="1">
    <source>
        <dbReference type="ARBA" id="ARBA00023125"/>
    </source>
</evidence>
<dbReference type="InterPro" id="IPR052925">
    <property type="entry name" value="Phage_Integrase-like_Recomb"/>
</dbReference>
<evidence type="ECO:0000313" key="4">
    <source>
        <dbReference type="Proteomes" id="UP000620124"/>
    </source>
</evidence>
<dbReference type="PANTHER" id="PTHR34605">
    <property type="entry name" value="PHAGE_INTEGRASE DOMAIN-CONTAINING PROTEIN"/>
    <property type="match status" value="1"/>
</dbReference>
<gene>
    <name evidence="3" type="ORF">MVEN_01612500</name>
</gene>
<keyword evidence="2" id="KW-0233">DNA recombination</keyword>
<dbReference type="GO" id="GO:0015074">
    <property type="term" value="P:DNA integration"/>
    <property type="evidence" value="ECO:0007669"/>
    <property type="project" value="InterPro"/>
</dbReference>
<dbReference type="InterPro" id="IPR011010">
    <property type="entry name" value="DNA_brk_join_enz"/>
</dbReference>
<dbReference type="EMBL" id="JACAZI010000013">
    <property type="protein sequence ID" value="KAF7345904.1"/>
    <property type="molecule type" value="Genomic_DNA"/>
</dbReference>